<dbReference type="Gene3D" id="2.140.10.30">
    <property type="entry name" value="Dipeptidylpeptidase IV, N-terminal domain"/>
    <property type="match status" value="1"/>
</dbReference>
<evidence type="ECO:0000259" key="1">
    <source>
        <dbReference type="Pfam" id="PF00326"/>
    </source>
</evidence>
<evidence type="ECO:0000259" key="2">
    <source>
        <dbReference type="Pfam" id="PF00930"/>
    </source>
</evidence>
<sequence>MSKATDTFPRQFARTQRLTLGEPRNIVVSPDGMRVVYCRSLGGSDSVNSLYVLDVTTSVETCVADMIALQAINGSSGDSQIDTAAEKARRERAREGASGIVGYSCDQQVLNAAYCVAGKLFVTNLVTAKTQQINTSEAVFDPRISPNGKHIAYVRDGKLCVCDLTGTETIVATESQPNVEVTWGQAEFVAGEEMGRQRGFWWSPDSASLAACRVDNSPVAMTWIGDPANPETQPRQHRYPFAGTKNADVSLHIFNINSNNNTTDRIDVQWKQSQFEYLTTVQWTSNGLIVALQNREQTKLEVCAVDTSTGALSTIQTETDEHWIDLVAGSPTLLEDGRLAMCCERNGVRALTVGDHVVTKSDTQVRSIITTTPTSIYFAANPITDPTVLHVMRCALPDLSVFALTDERGVHTASVGGNTIVIRSATLHEKRTATRVNGAHEIPNNAETSLVTPNVTLHRVGANKIATAIVMPRDHDGSPLPILFDPYGGPHAQRVVSASGAYFASQWFANQGFCVVIADGRGTPGRGTQWEREVHHDLATKVLEDQIAVLHELPNLVPCADTTRVGIRGWSFGGYLAALAVLRAPEMFHAAVAGAPVTKWDLYDTHYTERYMGNPQVHPEDYESTSLVAHAHLLKRPLLLIHGLADDNVLAAHTLQFSTALLHHGKVHELLALSGVTHMTPQEVVAENLLLHQLQFLQRHLAN</sequence>
<dbReference type="Gene3D" id="3.40.50.1820">
    <property type="entry name" value="alpha/beta hydrolase"/>
    <property type="match status" value="1"/>
</dbReference>
<dbReference type="Pfam" id="PF00930">
    <property type="entry name" value="DPPIV_N"/>
    <property type="match status" value="1"/>
</dbReference>
<accession>A0A6J7LEC4</accession>
<name>A0A6J7LEC4_9ZZZZ</name>
<dbReference type="EMBL" id="CAFBNR010000037">
    <property type="protein sequence ID" value="CAB4964124.1"/>
    <property type="molecule type" value="Genomic_DNA"/>
</dbReference>
<reference evidence="3" key="1">
    <citation type="submission" date="2020-05" db="EMBL/GenBank/DDBJ databases">
        <authorList>
            <person name="Chiriac C."/>
            <person name="Salcher M."/>
            <person name="Ghai R."/>
            <person name="Kavagutti S V."/>
        </authorList>
    </citation>
    <scope>NUCLEOTIDE SEQUENCE</scope>
</reference>
<dbReference type="InterPro" id="IPR050278">
    <property type="entry name" value="Serine_Prot_S9B/DPPIV"/>
</dbReference>
<dbReference type="PANTHER" id="PTHR11731">
    <property type="entry name" value="PROTEASE FAMILY S9B,C DIPEPTIDYL-PEPTIDASE IV-RELATED"/>
    <property type="match status" value="1"/>
</dbReference>
<dbReference type="PANTHER" id="PTHR11731:SF193">
    <property type="entry name" value="DIPEPTIDYL PEPTIDASE 9"/>
    <property type="match status" value="1"/>
</dbReference>
<dbReference type="Pfam" id="PF00326">
    <property type="entry name" value="Peptidase_S9"/>
    <property type="match status" value="1"/>
</dbReference>
<proteinExistence type="predicted"/>
<dbReference type="GO" id="GO:0008239">
    <property type="term" value="F:dipeptidyl-peptidase activity"/>
    <property type="evidence" value="ECO:0007669"/>
    <property type="project" value="TreeGrafter"/>
</dbReference>
<gene>
    <name evidence="3" type="ORF">UFOPK3879_00869</name>
</gene>
<feature type="domain" description="Dipeptidylpeptidase IV N-terminal" evidence="2">
    <location>
        <begin position="117"/>
        <end position="415"/>
    </location>
</feature>
<dbReference type="InterPro" id="IPR002469">
    <property type="entry name" value="Peptidase_S9B_N"/>
</dbReference>
<evidence type="ECO:0000313" key="3">
    <source>
        <dbReference type="EMBL" id="CAB4964124.1"/>
    </source>
</evidence>
<protein>
    <submittedName>
        <fullName evidence="3">Unannotated protein</fullName>
    </submittedName>
</protein>
<dbReference type="AlphaFoldDB" id="A0A6J7LEC4"/>
<dbReference type="SUPFAM" id="SSF82171">
    <property type="entry name" value="DPP6 N-terminal domain-like"/>
    <property type="match status" value="1"/>
</dbReference>
<feature type="domain" description="Peptidase S9 prolyl oligopeptidase catalytic" evidence="1">
    <location>
        <begin position="505"/>
        <end position="702"/>
    </location>
</feature>
<dbReference type="InterPro" id="IPR001375">
    <property type="entry name" value="Peptidase_S9_cat"/>
</dbReference>
<dbReference type="GO" id="GO:0006508">
    <property type="term" value="P:proteolysis"/>
    <property type="evidence" value="ECO:0007669"/>
    <property type="project" value="InterPro"/>
</dbReference>
<dbReference type="GO" id="GO:0008236">
    <property type="term" value="F:serine-type peptidase activity"/>
    <property type="evidence" value="ECO:0007669"/>
    <property type="project" value="InterPro"/>
</dbReference>
<dbReference type="InterPro" id="IPR029058">
    <property type="entry name" value="AB_hydrolase_fold"/>
</dbReference>
<organism evidence="3">
    <name type="scientific">freshwater metagenome</name>
    <dbReference type="NCBI Taxonomy" id="449393"/>
    <lineage>
        <taxon>unclassified sequences</taxon>
        <taxon>metagenomes</taxon>
        <taxon>ecological metagenomes</taxon>
    </lineage>
</organism>
<dbReference type="SUPFAM" id="SSF53474">
    <property type="entry name" value="alpha/beta-Hydrolases"/>
    <property type="match status" value="1"/>
</dbReference>